<organism evidence="3 4">
    <name type="scientific">Marinoscillum luteum</name>
    <dbReference type="NCBI Taxonomy" id="861051"/>
    <lineage>
        <taxon>Bacteria</taxon>
        <taxon>Pseudomonadati</taxon>
        <taxon>Bacteroidota</taxon>
        <taxon>Cytophagia</taxon>
        <taxon>Cytophagales</taxon>
        <taxon>Reichenbachiellaceae</taxon>
        <taxon>Marinoscillum</taxon>
    </lineage>
</organism>
<dbReference type="EMBL" id="JBIPKE010000018">
    <property type="protein sequence ID" value="MFH6984674.1"/>
    <property type="molecule type" value="Genomic_DNA"/>
</dbReference>
<keyword evidence="2" id="KW-0408">Iron</keyword>
<dbReference type="PROSITE" id="PS00086">
    <property type="entry name" value="CYTOCHROME_P450"/>
    <property type="match status" value="1"/>
</dbReference>
<keyword evidence="2" id="KW-0503">Monooxygenase</keyword>
<dbReference type="PRINTS" id="PR00385">
    <property type="entry name" value="P450"/>
</dbReference>
<comment type="similarity">
    <text evidence="1 2">Belongs to the cytochrome P450 family.</text>
</comment>
<dbReference type="InterPro" id="IPR036396">
    <property type="entry name" value="Cyt_P450_sf"/>
</dbReference>
<dbReference type="PANTHER" id="PTHR46696">
    <property type="entry name" value="P450, PUTATIVE (EUROFUNG)-RELATED"/>
    <property type="match status" value="1"/>
</dbReference>
<reference evidence="3 4" key="1">
    <citation type="journal article" date="2013" name="Int. J. Syst. Evol. Microbiol.">
        <title>Marinoscillum luteum sp. nov., isolated from marine sediment.</title>
        <authorList>
            <person name="Cha I.T."/>
            <person name="Park S.J."/>
            <person name="Kim S.J."/>
            <person name="Kim J.G."/>
            <person name="Jung M.Y."/>
            <person name="Shin K.S."/>
            <person name="Kwon K.K."/>
            <person name="Yang S.H."/>
            <person name="Seo Y.S."/>
            <person name="Rhee S.K."/>
        </authorList>
    </citation>
    <scope>NUCLEOTIDE SEQUENCE [LARGE SCALE GENOMIC DNA]</scope>
    <source>
        <strain evidence="3 4">KCTC 23939</strain>
    </source>
</reference>
<evidence type="ECO:0000313" key="3">
    <source>
        <dbReference type="EMBL" id="MFH6984674.1"/>
    </source>
</evidence>
<accession>A0ABW7NAV1</accession>
<dbReference type="PRINTS" id="PR00359">
    <property type="entry name" value="BP450"/>
</dbReference>
<evidence type="ECO:0000256" key="1">
    <source>
        <dbReference type="ARBA" id="ARBA00010617"/>
    </source>
</evidence>
<dbReference type="PANTHER" id="PTHR46696:SF1">
    <property type="entry name" value="CYTOCHROME P450 YJIB-RELATED"/>
    <property type="match status" value="1"/>
</dbReference>
<protein>
    <submittedName>
        <fullName evidence="3">Cytochrome P450</fullName>
    </submittedName>
</protein>
<dbReference type="InterPro" id="IPR017972">
    <property type="entry name" value="Cyt_P450_CS"/>
</dbReference>
<dbReference type="Gene3D" id="1.10.630.10">
    <property type="entry name" value="Cytochrome P450"/>
    <property type="match status" value="1"/>
</dbReference>
<dbReference type="InterPro" id="IPR001128">
    <property type="entry name" value="Cyt_P450"/>
</dbReference>
<name>A0ABW7NAV1_9BACT</name>
<keyword evidence="2" id="KW-0560">Oxidoreductase</keyword>
<dbReference type="Proteomes" id="UP001610063">
    <property type="component" value="Unassembled WGS sequence"/>
</dbReference>
<keyword evidence="2" id="KW-0349">Heme</keyword>
<evidence type="ECO:0000313" key="4">
    <source>
        <dbReference type="Proteomes" id="UP001610063"/>
    </source>
</evidence>
<dbReference type="Pfam" id="PF00067">
    <property type="entry name" value="p450"/>
    <property type="match status" value="1"/>
</dbReference>
<dbReference type="SUPFAM" id="SSF48264">
    <property type="entry name" value="Cytochrome P450"/>
    <property type="match status" value="1"/>
</dbReference>
<sequence length="399" mass="44630">MSYKMTAPDIWQPSHADFIADPYSRYTKLLDRSPVFQAITGDYVVLSYEDVKQVLLDKTCRSGARAEWTEKMREYGATRGMDYSKSAAGMAGMLIQMNPPVHTALRAALSKHWPDKESLSAMASVICADIVGSLPTRSFDLVPEVSKKLPLFMICDLMGIPREDGKNLIDDGFQMVQLLDPYLSIKDLKKIENAASHLHRYFHQFLEKVDPQADALSGAIKTLYPDREDAIGPMIFLFIAGFETTSALISYCLKQLIEEKSLASQLRADHDLIERFVLEMLRLYTPVQLTGRTNTQAMVLSGVEIPENSTLTLCIGSANRDPAHFPNPNQLDLNRNKYDHLAFGYGIHHCLGRQMAQIEAIELIKSMLPFVDQLSIAVPPPAKTKLTIQSVTSLMVSRS</sequence>
<keyword evidence="4" id="KW-1185">Reference proteome</keyword>
<comment type="caution">
    <text evidence="3">The sequence shown here is derived from an EMBL/GenBank/DDBJ whole genome shotgun (WGS) entry which is preliminary data.</text>
</comment>
<dbReference type="InterPro" id="IPR002397">
    <property type="entry name" value="Cyt_P450_B"/>
</dbReference>
<evidence type="ECO:0000256" key="2">
    <source>
        <dbReference type="RuleBase" id="RU000461"/>
    </source>
</evidence>
<proteinExistence type="inferred from homology"/>
<gene>
    <name evidence="3" type="ORF">ACHKAR_14560</name>
</gene>
<keyword evidence="2" id="KW-0479">Metal-binding</keyword>